<accession>A0A328VKM8</accession>
<dbReference type="SUPFAM" id="SSF52540">
    <property type="entry name" value="P-loop containing nucleoside triphosphate hydrolases"/>
    <property type="match status" value="1"/>
</dbReference>
<dbReference type="Gene3D" id="2.40.50.100">
    <property type="match status" value="1"/>
</dbReference>
<organism evidence="5 6">
    <name type="scientific">Thermogemmatispora tikiterensis</name>
    <dbReference type="NCBI Taxonomy" id="1825093"/>
    <lineage>
        <taxon>Bacteria</taxon>
        <taxon>Bacillati</taxon>
        <taxon>Chloroflexota</taxon>
        <taxon>Ktedonobacteria</taxon>
        <taxon>Thermogemmatisporales</taxon>
        <taxon>Thermogemmatisporaceae</taxon>
        <taxon>Thermogemmatispora</taxon>
    </lineage>
</organism>
<gene>
    <name evidence="5" type="ORF">A4R35_19225</name>
</gene>
<dbReference type="Pfam" id="PF00005">
    <property type="entry name" value="ABC_tran"/>
    <property type="match status" value="1"/>
</dbReference>
<dbReference type="SUPFAM" id="SSF50331">
    <property type="entry name" value="MOP-like"/>
    <property type="match status" value="1"/>
</dbReference>
<keyword evidence="2" id="KW-0547">Nucleotide-binding</keyword>
<dbReference type="Gene3D" id="3.40.50.300">
    <property type="entry name" value="P-loop containing nucleotide triphosphate hydrolases"/>
    <property type="match status" value="1"/>
</dbReference>
<evidence type="ECO:0000259" key="4">
    <source>
        <dbReference type="PROSITE" id="PS50893"/>
    </source>
</evidence>
<name>A0A328VKM8_9CHLR</name>
<keyword evidence="1" id="KW-0813">Transport</keyword>
<dbReference type="GO" id="GO:0016887">
    <property type="term" value="F:ATP hydrolysis activity"/>
    <property type="evidence" value="ECO:0007669"/>
    <property type="project" value="InterPro"/>
</dbReference>
<evidence type="ECO:0000256" key="3">
    <source>
        <dbReference type="ARBA" id="ARBA00022840"/>
    </source>
</evidence>
<dbReference type="PROSITE" id="PS00211">
    <property type="entry name" value="ABC_TRANSPORTER_1"/>
    <property type="match status" value="1"/>
</dbReference>
<comment type="caution">
    <text evidence="5">The sequence shown here is derived from an EMBL/GenBank/DDBJ whole genome shotgun (WGS) entry which is preliminary data.</text>
</comment>
<dbReference type="RefSeq" id="WP_189362051.1">
    <property type="nucleotide sequence ID" value="NZ_MCIF01000002.1"/>
</dbReference>
<dbReference type="InterPro" id="IPR027417">
    <property type="entry name" value="P-loop_NTPase"/>
</dbReference>
<keyword evidence="6" id="KW-1185">Reference proteome</keyword>
<dbReference type="GO" id="GO:0005524">
    <property type="term" value="F:ATP binding"/>
    <property type="evidence" value="ECO:0007669"/>
    <property type="project" value="UniProtKB-KW"/>
</dbReference>
<dbReference type="InterPro" id="IPR003439">
    <property type="entry name" value="ABC_transporter-like_ATP-bd"/>
</dbReference>
<dbReference type="GO" id="GO:0001407">
    <property type="term" value="P:glycerophosphodiester transmembrane transport"/>
    <property type="evidence" value="ECO:0007669"/>
    <property type="project" value="TreeGrafter"/>
</dbReference>
<dbReference type="GO" id="GO:0015794">
    <property type="term" value="P:glycerol-3-phosphate transmembrane transport"/>
    <property type="evidence" value="ECO:0007669"/>
    <property type="project" value="TreeGrafter"/>
</dbReference>
<dbReference type="InterPro" id="IPR047641">
    <property type="entry name" value="ABC_transpr_MalK/UgpC-like"/>
</dbReference>
<dbReference type="InterPro" id="IPR003593">
    <property type="entry name" value="AAA+_ATPase"/>
</dbReference>
<dbReference type="AlphaFoldDB" id="A0A328VKM8"/>
<dbReference type="InterPro" id="IPR017871">
    <property type="entry name" value="ABC_transporter-like_CS"/>
</dbReference>
<protein>
    <recommendedName>
        <fullName evidence="4">ABC transporter domain-containing protein</fullName>
    </recommendedName>
</protein>
<dbReference type="PROSITE" id="PS50893">
    <property type="entry name" value="ABC_TRANSPORTER_2"/>
    <property type="match status" value="1"/>
</dbReference>
<dbReference type="Proteomes" id="UP000248706">
    <property type="component" value="Unassembled WGS sequence"/>
</dbReference>
<evidence type="ECO:0000256" key="2">
    <source>
        <dbReference type="ARBA" id="ARBA00022741"/>
    </source>
</evidence>
<dbReference type="PANTHER" id="PTHR43875">
    <property type="entry name" value="MALTODEXTRIN IMPORT ATP-BINDING PROTEIN MSMX"/>
    <property type="match status" value="1"/>
</dbReference>
<reference evidence="5 6" key="1">
    <citation type="submission" date="2016-08" db="EMBL/GenBank/DDBJ databases">
        <title>Analysis of Carbohydrate Active Enzymes in Thermogemmatispora T81 Reveals Carbohydrate Degradation Ability.</title>
        <authorList>
            <person name="Tomazini A."/>
            <person name="Lal S."/>
            <person name="Stott M."/>
            <person name="Henrissat B."/>
            <person name="Polikarpov I."/>
            <person name="Sparling R."/>
            <person name="Levin D.B."/>
        </authorList>
    </citation>
    <scope>NUCLEOTIDE SEQUENCE [LARGE SCALE GENOMIC DNA]</scope>
    <source>
        <strain evidence="5 6">T81</strain>
    </source>
</reference>
<dbReference type="InterPro" id="IPR008995">
    <property type="entry name" value="Mo/tungstate-bd_C_term_dom"/>
</dbReference>
<evidence type="ECO:0000256" key="1">
    <source>
        <dbReference type="ARBA" id="ARBA00022448"/>
    </source>
</evidence>
<sequence length="368" mass="41417">MTSLRLEHIVKDYDGPGGRQPALRDISLEVGDGEALAIVGPSGCGKSTLLKVVAGLEFPTHGRIYYGDLDMTEIKPQDRGVGMVFQDYALYPAMKSKGNLAYYFEHHAYTHEQMEERVRRTAELMGVDFQHLLGRFPETLSGGEQQRVAIARCIVRDPTIFLMDEPIVNLDAKRREQTRIEIKKLLRTFRVTTLYVTHDQQEAIFMGDRLAVMRAGRIEQVGSFDDLYYAPVNLFVATFIGSPPLTVLPAALSEGRLHIAGQSWPLPEELAGHLPSGPLRLGVRAEHWLRDQPDGLPLEISHSERIPTERIALVHGHWLGQRVIVSLPLEEADDSRGLQRLRPDWEQLLYFAADDEHLLYSPGPPALF</sequence>
<evidence type="ECO:0000313" key="5">
    <source>
        <dbReference type="EMBL" id="RAQ97679.1"/>
    </source>
</evidence>
<dbReference type="EMBL" id="MCIF01000002">
    <property type="protein sequence ID" value="RAQ97679.1"/>
    <property type="molecule type" value="Genomic_DNA"/>
</dbReference>
<evidence type="ECO:0000313" key="6">
    <source>
        <dbReference type="Proteomes" id="UP000248706"/>
    </source>
</evidence>
<feature type="domain" description="ABC transporter" evidence="4">
    <location>
        <begin position="4"/>
        <end position="240"/>
    </location>
</feature>
<keyword evidence="3" id="KW-0067">ATP-binding</keyword>
<dbReference type="GO" id="GO:0140359">
    <property type="term" value="F:ABC-type transporter activity"/>
    <property type="evidence" value="ECO:0007669"/>
    <property type="project" value="UniProtKB-ARBA"/>
</dbReference>
<dbReference type="GO" id="GO:0055052">
    <property type="term" value="C:ATP-binding cassette (ABC) transporter complex, substrate-binding subunit-containing"/>
    <property type="evidence" value="ECO:0007669"/>
    <property type="project" value="TreeGrafter"/>
</dbReference>
<dbReference type="FunFam" id="3.40.50.300:FF:000042">
    <property type="entry name" value="Maltose/maltodextrin ABC transporter, ATP-binding protein"/>
    <property type="match status" value="1"/>
</dbReference>
<dbReference type="SMART" id="SM00382">
    <property type="entry name" value="AAA"/>
    <property type="match status" value="1"/>
</dbReference>
<dbReference type="PANTHER" id="PTHR43875:SF12">
    <property type="entry name" value="SN-GLYCEROL-3-PHOSPHATE IMPORT ATP-BINDING PROTEIN UGPC"/>
    <property type="match status" value="1"/>
</dbReference>
<proteinExistence type="predicted"/>